<evidence type="ECO:0000313" key="2">
    <source>
        <dbReference type="Proteomes" id="UP000015104"/>
    </source>
</evidence>
<evidence type="ECO:0000313" key="1">
    <source>
        <dbReference type="EnsemblMetazoa" id="tetur07g06300.1"/>
    </source>
</evidence>
<dbReference type="AlphaFoldDB" id="T1K9V4"/>
<keyword evidence="2" id="KW-1185">Reference proteome</keyword>
<name>T1K9V4_TETUR</name>
<protein>
    <submittedName>
        <fullName evidence="1">Uncharacterized protein</fullName>
    </submittedName>
</protein>
<organism evidence="1 2">
    <name type="scientific">Tetranychus urticae</name>
    <name type="common">Two-spotted spider mite</name>
    <dbReference type="NCBI Taxonomy" id="32264"/>
    <lineage>
        <taxon>Eukaryota</taxon>
        <taxon>Metazoa</taxon>
        <taxon>Ecdysozoa</taxon>
        <taxon>Arthropoda</taxon>
        <taxon>Chelicerata</taxon>
        <taxon>Arachnida</taxon>
        <taxon>Acari</taxon>
        <taxon>Acariformes</taxon>
        <taxon>Trombidiformes</taxon>
        <taxon>Prostigmata</taxon>
        <taxon>Eleutherengona</taxon>
        <taxon>Raphignathae</taxon>
        <taxon>Tetranychoidea</taxon>
        <taxon>Tetranychidae</taxon>
        <taxon>Tetranychus</taxon>
    </lineage>
</organism>
<dbReference type="EnsemblMetazoa" id="tetur07g06300.1">
    <property type="protein sequence ID" value="tetur07g06300.1"/>
    <property type="gene ID" value="tetur07g06300"/>
</dbReference>
<reference evidence="2" key="1">
    <citation type="submission" date="2011-08" db="EMBL/GenBank/DDBJ databases">
        <authorList>
            <person name="Rombauts S."/>
        </authorList>
    </citation>
    <scope>NUCLEOTIDE SEQUENCE</scope>
    <source>
        <strain evidence="2">London</strain>
    </source>
</reference>
<dbReference type="EMBL" id="CAEY01001893">
    <property type="status" value="NOT_ANNOTATED_CDS"/>
    <property type="molecule type" value="Genomic_DNA"/>
</dbReference>
<dbReference type="Proteomes" id="UP000015104">
    <property type="component" value="Unassembled WGS sequence"/>
</dbReference>
<reference evidence="1" key="2">
    <citation type="submission" date="2015-06" db="UniProtKB">
        <authorList>
            <consortium name="EnsemblMetazoa"/>
        </authorList>
    </citation>
    <scope>IDENTIFICATION</scope>
</reference>
<accession>T1K9V4</accession>
<sequence>MNLSSFNIVLAISISYYSTFCSSLLIQDVNEDLSQCGVPWDDVNAIAEAAIIKKCKEDLADGYPSFCGFRLYFEILWDYMTGTGTLDDEIVDMAKELFQSLMSPDSETESIVRKVFNRVIDNRGDYEVNTEDATKAGYIDNLSKKTC</sequence>
<dbReference type="HOGENOM" id="CLU_1770435_0_0_1"/>
<proteinExistence type="predicted"/>